<sequence length="364" mass="39474">MNPQLQGFILCSIPPRETRPVSSGLRATSARETAVSHIINITAPRGGCPSVLALSIGGGVIQDPSHLPSPCGTCPPRGQHMSPFLKKQWLILGGGVFGTGLMGVCVLLASAPAASAPPVTTPGTGRMEAVAVVNGREVSGQRFERLIAARRTKARLSNGLIPEPIDRALRIDTAEQLIDEHLLEEAASDLGLMVQEEDVDRGLEAFKRSFDTEADFNRFVDEAPLGLSELRRRMHSRLLQERVAEIEAGPVSDETVKAFFESQPERFAPTDPSQPLPSYLEVEAAVRAECLSFMRRRQQAALMQMLRARAHISSPLLDSLGARSENESALRGEWKKSSTLVGEAQPSPSQRQESTLSGTKTRDL</sequence>
<dbReference type="Proteomes" id="UP000268094">
    <property type="component" value="Unassembled WGS sequence"/>
</dbReference>
<evidence type="ECO:0000313" key="4">
    <source>
        <dbReference type="Proteomes" id="UP000268094"/>
    </source>
</evidence>
<feature type="transmembrane region" description="Helical" evidence="2">
    <location>
        <begin position="89"/>
        <end position="111"/>
    </location>
</feature>
<dbReference type="Pfam" id="PF13624">
    <property type="entry name" value="SurA_N_3"/>
    <property type="match status" value="1"/>
</dbReference>
<dbReference type="SUPFAM" id="SSF109998">
    <property type="entry name" value="Triger factor/SurA peptide-binding domain-like"/>
    <property type="match status" value="1"/>
</dbReference>
<feature type="compositionally biased region" description="Polar residues" evidence="1">
    <location>
        <begin position="346"/>
        <end position="364"/>
    </location>
</feature>
<gene>
    <name evidence="3" type="ORF">D7V88_20620</name>
</gene>
<keyword evidence="2" id="KW-0812">Transmembrane</keyword>
<dbReference type="PANTHER" id="PTHR47245:SF2">
    <property type="entry name" value="PEPTIDYL-PROLYL CIS-TRANS ISOMERASE HP_0175-RELATED"/>
    <property type="match status" value="1"/>
</dbReference>
<dbReference type="InterPro" id="IPR050245">
    <property type="entry name" value="PrsA_foldase"/>
</dbReference>
<proteinExistence type="predicted"/>
<organism evidence="3 4">
    <name type="scientific">Corallococcus terminator</name>
    <dbReference type="NCBI Taxonomy" id="2316733"/>
    <lineage>
        <taxon>Bacteria</taxon>
        <taxon>Pseudomonadati</taxon>
        <taxon>Myxococcota</taxon>
        <taxon>Myxococcia</taxon>
        <taxon>Myxococcales</taxon>
        <taxon>Cystobacterineae</taxon>
        <taxon>Myxococcaceae</taxon>
        <taxon>Corallococcus</taxon>
    </lineage>
</organism>
<name>A0A3A8INP7_9BACT</name>
<evidence type="ECO:0000313" key="3">
    <source>
        <dbReference type="EMBL" id="RKG85079.1"/>
    </source>
</evidence>
<feature type="region of interest" description="Disordered" evidence="1">
    <location>
        <begin position="323"/>
        <end position="364"/>
    </location>
</feature>
<dbReference type="EMBL" id="RAVZ01000141">
    <property type="protein sequence ID" value="RKG85079.1"/>
    <property type="molecule type" value="Genomic_DNA"/>
</dbReference>
<keyword evidence="2" id="KW-0472">Membrane</keyword>
<accession>A0A3A8INP7</accession>
<feature type="compositionally biased region" description="Basic and acidic residues" evidence="1">
    <location>
        <begin position="324"/>
        <end position="336"/>
    </location>
</feature>
<keyword evidence="4" id="KW-1185">Reference proteome</keyword>
<reference evidence="4" key="1">
    <citation type="submission" date="2018-09" db="EMBL/GenBank/DDBJ databases">
        <authorList>
            <person name="Livingstone P.G."/>
            <person name="Whitworth D.E."/>
        </authorList>
    </citation>
    <scope>NUCLEOTIDE SEQUENCE [LARGE SCALE GENOMIC DNA]</scope>
    <source>
        <strain evidence="4">CA054A</strain>
    </source>
</reference>
<keyword evidence="2" id="KW-1133">Transmembrane helix</keyword>
<dbReference type="AlphaFoldDB" id="A0A3A8INP7"/>
<dbReference type="PANTHER" id="PTHR47245">
    <property type="entry name" value="PEPTIDYLPROLYL ISOMERASE"/>
    <property type="match status" value="1"/>
</dbReference>
<dbReference type="InterPro" id="IPR027304">
    <property type="entry name" value="Trigger_fact/SurA_dom_sf"/>
</dbReference>
<comment type="caution">
    <text evidence="3">The sequence shown here is derived from an EMBL/GenBank/DDBJ whole genome shotgun (WGS) entry which is preliminary data.</text>
</comment>
<evidence type="ECO:0000256" key="1">
    <source>
        <dbReference type="SAM" id="MobiDB-lite"/>
    </source>
</evidence>
<dbReference type="Gene3D" id="1.10.4030.10">
    <property type="entry name" value="Porin chaperone SurA, peptide-binding domain"/>
    <property type="match status" value="1"/>
</dbReference>
<protein>
    <recommendedName>
        <fullName evidence="5">Peptidylprolyl isomerase</fullName>
    </recommendedName>
</protein>
<evidence type="ECO:0000256" key="2">
    <source>
        <dbReference type="SAM" id="Phobius"/>
    </source>
</evidence>
<evidence type="ECO:0008006" key="5">
    <source>
        <dbReference type="Google" id="ProtNLM"/>
    </source>
</evidence>